<keyword evidence="2" id="KW-1185">Reference proteome</keyword>
<accession>A0A1M6UYA0</accession>
<evidence type="ECO:0000313" key="1">
    <source>
        <dbReference type="EMBL" id="SHK74239.1"/>
    </source>
</evidence>
<dbReference type="OrthoDB" id="9771212at2"/>
<protein>
    <recommendedName>
        <fullName evidence="3">DNA repair photolyase</fullName>
    </recommendedName>
</protein>
<dbReference type="Pfam" id="PF08902">
    <property type="entry name" value="DUF1848"/>
    <property type="match status" value="1"/>
</dbReference>
<dbReference type="AlphaFoldDB" id="A0A1M6UYA0"/>
<evidence type="ECO:0008006" key="3">
    <source>
        <dbReference type="Google" id="ProtNLM"/>
    </source>
</evidence>
<proteinExistence type="predicted"/>
<evidence type="ECO:0000313" key="2">
    <source>
        <dbReference type="Proteomes" id="UP000183994"/>
    </source>
</evidence>
<reference evidence="2" key="1">
    <citation type="submission" date="2016-11" db="EMBL/GenBank/DDBJ databases">
        <authorList>
            <person name="Varghese N."/>
            <person name="Submissions S."/>
        </authorList>
    </citation>
    <scope>NUCLEOTIDE SEQUENCE [LARGE SCALE GENOMIC DNA]</scope>
    <source>
        <strain evidence="2">DSM 16219</strain>
    </source>
</reference>
<dbReference type="InterPro" id="IPR014998">
    <property type="entry name" value="DUF1848"/>
</dbReference>
<dbReference type="Proteomes" id="UP000183994">
    <property type="component" value="Unassembled WGS sequence"/>
</dbReference>
<sequence>MIISASSRTDIPAFYGDWLRNRLDAGYCLSVNAFNGRVYRVGLSPQEVDGFFFWTKNPGPFMENLADVHARGFPFIVHYTINGFPRFLEPSIPSVEASVSHLRAISETYGRKAVIWRYDPILITCETGFDFHRENFTAIARRLKGAVKDVVAAYTSFAFRKTRANLTRAAREIGFTWEDPHISFKQAFLRELAAIALDNGMTLRLCGQSECLSPGILPAVCIDAMRLSEVAGRLIPSKRPGHRGKECACDYSRDIGAYDTCGHGCLYCYATASHRTSRLYREQHDPKAEWLRGPRRMSRSFDASQYEENRP</sequence>
<dbReference type="EMBL" id="FQZU01000032">
    <property type="protein sequence ID" value="SHK74239.1"/>
    <property type="molecule type" value="Genomic_DNA"/>
</dbReference>
<dbReference type="STRING" id="1121393.SAMN02745216_04010"/>
<gene>
    <name evidence="1" type="ORF">SAMN02745216_04010</name>
</gene>
<name>A0A1M6UYA0_9BACT</name>
<dbReference type="RefSeq" id="WP_073478040.1">
    <property type="nucleotide sequence ID" value="NZ_FQZU01000032.1"/>
</dbReference>
<organism evidence="1 2">
    <name type="scientific">Desulfatibacillum alkenivorans DSM 16219</name>
    <dbReference type="NCBI Taxonomy" id="1121393"/>
    <lineage>
        <taxon>Bacteria</taxon>
        <taxon>Pseudomonadati</taxon>
        <taxon>Thermodesulfobacteriota</taxon>
        <taxon>Desulfobacteria</taxon>
        <taxon>Desulfobacterales</taxon>
        <taxon>Desulfatibacillaceae</taxon>
        <taxon>Desulfatibacillum</taxon>
    </lineage>
</organism>